<keyword evidence="3" id="KW-1185">Reference proteome</keyword>
<proteinExistence type="predicted"/>
<protein>
    <recommendedName>
        <fullName evidence="4">DUF1760-domain-containing protein</fullName>
    </recommendedName>
</protein>
<name>A0ABR3P4Z2_9PEZI</name>
<dbReference type="InterPro" id="IPR040347">
    <property type="entry name" value="YBP1/2"/>
</dbReference>
<dbReference type="GeneID" id="95979952"/>
<dbReference type="Proteomes" id="UP001562354">
    <property type="component" value="Unassembled WGS sequence"/>
</dbReference>
<evidence type="ECO:0000313" key="2">
    <source>
        <dbReference type="EMBL" id="KAL1297705.1"/>
    </source>
</evidence>
<dbReference type="PANTHER" id="PTHR28020:SF1">
    <property type="entry name" value="YAP1-BINDING PROTEIN 1-RELATED"/>
    <property type="match status" value="1"/>
</dbReference>
<dbReference type="InterPro" id="IPR013877">
    <property type="entry name" value="YAP-bd/ALF4/Glomulin"/>
</dbReference>
<sequence>MSEEDSPLVKALPPASDYLTYLTIVEYQLTQENLPTLHKVLQDEQLTTNIGWDLVHLLMPLLPDSEQCLQDIARLGNPREVILKVTEALRLIDFEGLAPDSEDEQQKHPARTEPVVGHVDAATHGDSSSVTQAAEIPPPLPLPVMQFTSLLSMLAILHPRIKTQYPSRFLSTSLQAVLAAFSNAVSHREELVNAAVKFVKAISPAGNKRPMLPPRKSSLNLLAPTPAVSAPDPEPDVSADGPSRSEADMQLRLVYSFITHLLEEYVLTFSSDLDAPGLAWCSRLQERMHPERTVPGRTSTTELFSDDEGMKTRLTAVGELIALSRDLDIKAEDLAPAIYSDESGSFGDRTREDEPPTAATDIPLAKVGSLFLFTAANAGTVLYATPKHTDHISIFPDHHRILGTFVSKSPEMGATVGTEPEAVLDALLALGILAVEANQVGEPADDEQFNQYLQYLSLISSNAPSPSLRYHAFYLASTILRSNPSDVERLAFIRDTLENCPFENLKVGAVSWIKGETVEANPPGVSHDQGDGNALVFATPVALDSLAPFLFPDLTREFTSPDIAESYMQFEQSLSFYMATLNFYFLLLSAPHLHETLAIGNLNNNNDVGGSFLHPLRVAAARFREESKEGGKLKDVFEDSGSAAARLAELELLDATLERVTKAVAALNKA</sequence>
<feature type="region of interest" description="Disordered" evidence="1">
    <location>
        <begin position="207"/>
        <end position="244"/>
    </location>
</feature>
<dbReference type="EMBL" id="JBFMKM010000014">
    <property type="protein sequence ID" value="KAL1297705.1"/>
    <property type="molecule type" value="Genomic_DNA"/>
</dbReference>
<organism evidence="2 3">
    <name type="scientific">Neodothiora populina</name>
    <dbReference type="NCBI Taxonomy" id="2781224"/>
    <lineage>
        <taxon>Eukaryota</taxon>
        <taxon>Fungi</taxon>
        <taxon>Dikarya</taxon>
        <taxon>Ascomycota</taxon>
        <taxon>Pezizomycotina</taxon>
        <taxon>Dothideomycetes</taxon>
        <taxon>Dothideomycetidae</taxon>
        <taxon>Dothideales</taxon>
        <taxon>Dothioraceae</taxon>
        <taxon>Neodothiora</taxon>
    </lineage>
</organism>
<gene>
    <name evidence="2" type="ORF">AAFC00_006253</name>
</gene>
<dbReference type="RefSeq" id="XP_069197387.1">
    <property type="nucleotide sequence ID" value="XM_069346178.1"/>
</dbReference>
<reference evidence="2 3" key="1">
    <citation type="submission" date="2024-07" db="EMBL/GenBank/DDBJ databases">
        <title>Draft sequence of the Neodothiora populina.</title>
        <authorList>
            <person name="Drown D.D."/>
            <person name="Schuette U.S."/>
            <person name="Buechlein A.B."/>
            <person name="Rusch D.R."/>
            <person name="Winton L.W."/>
            <person name="Adams G.A."/>
        </authorList>
    </citation>
    <scope>NUCLEOTIDE SEQUENCE [LARGE SCALE GENOMIC DNA]</scope>
    <source>
        <strain evidence="2 3">CPC 39397</strain>
    </source>
</reference>
<evidence type="ECO:0000256" key="1">
    <source>
        <dbReference type="SAM" id="MobiDB-lite"/>
    </source>
</evidence>
<evidence type="ECO:0008006" key="4">
    <source>
        <dbReference type="Google" id="ProtNLM"/>
    </source>
</evidence>
<accession>A0ABR3P4Z2</accession>
<dbReference type="Pfam" id="PF08568">
    <property type="entry name" value="Kinetochor_Ybp2"/>
    <property type="match status" value="1"/>
</dbReference>
<dbReference type="PANTHER" id="PTHR28020">
    <property type="entry name" value="YAP1-BINDING PROTEIN 1-RELATED"/>
    <property type="match status" value="1"/>
</dbReference>
<comment type="caution">
    <text evidence="2">The sequence shown here is derived from an EMBL/GenBank/DDBJ whole genome shotgun (WGS) entry which is preliminary data.</text>
</comment>
<evidence type="ECO:0000313" key="3">
    <source>
        <dbReference type="Proteomes" id="UP001562354"/>
    </source>
</evidence>